<dbReference type="OrthoDB" id="36432at2"/>
<dbReference type="KEGG" id="tta:Theth_1414"/>
<dbReference type="EMBL" id="CP002351">
    <property type="protein sequence ID" value="AEH51474.1"/>
    <property type="molecule type" value="Genomic_DNA"/>
</dbReference>
<name>F7YUK2_9THEM</name>
<dbReference type="Proteomes" id="UP000006804">
    <property type="component" value="Chromosome"/>
</dbReference>
<protein>
    <submittedName>
        <fullName evidence="1">Uncharacterized protein</fullName>
    </submittedName>
</protein>
<proteinExistence type="predicted"/>
<gene>
    <name evidence="1" type="ORF">Theth_1414</name>
</gene>
<organism evidence="1 2">
    <name type="scientific">Pseudothermotoga thermarum DSM 5069</name>
    <dbReference type="NCBI Taxonomy" id="688269"/>
    <lineage>
        <taxon>Bacteria</taxon>
        <taxon>Thermotogati</taxon>
        <taxon>Thermotogota</taxon>
        <taxon>Thermotogae</taxon>
        <taxon>Thermotogales</taxon>
        <taxon>Thermotogaceae</taxon>
        <taxon>Pseudothermotoga</taxon>
    </lineage>
</organism>
<dbReference type="HOGENOM" id="CLU_489886_0_0_0"/>
<accession>F7YUK2</accession>
<sequence length="556" mass="63232" precursor="true">MKKGFMLPTTLLILLFSVIVLSVIYNTVSNHMTNVQRVSSYKELELHVSNALQIGIGYVRTASSGLLGINLTTTSYTPIWWDEFRTKLDQNWRDYVDQWIYNDKSFCVFDKSRGIHSNQILRDEFESYSAEYNLSDVAVYVFPFRNTKMRMFVVARVVKDNKSVYSYAVVMPELLNKYVYFSHDEGENIWFTSRTRIYGPFRSNSMIRINNAGGKPYFQDTVEVPGFIRHTGNPREITANTPNYDQIIRSLADFGGNPAYRLISDAERNELDFTAIKDEYKQLLNNHFVLEINQFKNNSTNPMGLKITSSSNLYLSVDANTSKIKIVIGNTKYEISWTQLPDAIVEIFAKQGSNWRRTEGPYSVKFNGIIYSTENINLGDTSTENMSYSGNLTLFSEKDINIYRRIITPTIQQWLIQNLGPNALSTAVPDNKIQELLSYVEQNETSSLNIVAGNNVVIKRKLNNMKIVASIYAFDGQFTVENYNQGSPKGQLFVLGSIMQKTRGPVGTFNPNTGQTRTGYYHGYVHDPRILSGNYTPAGTPSRSSRISVSVFGIVR</sequence>
<dbReference type="eggNOG" id="ENOG5033SCN">
    <property type="taxonomic scope" value="Bacteria"/>
</dbReference>
<evidence type="ECO:0000313" key="1">
    <source>
        <dbReference type="EMBL" id="AEH51474.1"/>
    </source>
</evidence>
<dbReference type="RefSeq" id="WP_013932688.1">
    <property type="nucleotide sequence ID" value="NC_015707.1"/>
</dbReference>
<evidence type="ECO:0000313" key="2">
    <source>
        <dbReference type="Proteomes" id="UP000006804"/>
    </source>
</evidence>
<dbReference type="STRING" id="688269.Theth_1414"/>
<keyword evidence="2" id="KW-1185">Reference proteome</keyword>
<dbReference type="PATRIC" id="fig|688269.3.peg.1461"/>
<dbReference type="AlphaFoldDB" id="F7YUK2"/>
<reference evidence="1 2" key="1">
    <citation type="submission" date="2010-11" db="EMBL/GenBank/DDBJ databases">
        <title>The complete genome of Thermotoga thermarum DSM 5069.</title>
        <authorList>
            <consortium name="US DOE Joint Genome Institute (JGI-PGF)"/>
            <person name="Lucas S."/>
            <person name="Copeland A."/>
            <person name="Lapidus A."/>
            <person name="Bruce D."/>
            <person name="Goodwin L."/>
            <person name="Pitluck S."/>
            <person name="Kyrpides N."/>
            <person name="Mavromatis K."/>
            <person name="Ivanova N."/>
            <person name="Zeytun A."/>
            <person name="Brettin T."/>
            <person name="Detter J.C."/>
            <person name="Tapia R."/>
            <person name="Han C."/>
            <person name="Land M."/>
            <person name="Hauser L."/>
            <person name="Markowitz V."/>
            <person name="Cheng J.-F."/>
            <person name="Hugenholtz P."/>
            <person name="Woyke T."/>
            <person name="Wu D."/>
            <person name="Spring S."/>
            <person name="Schroeder M."/>
            <person name="Brambilla E."/>
            <person name="Klenk H.-P."/>
            <person name="Eisen J.A."/>
        </authorList>
    </citation>
    <scope>NUCLEOTIDE SEQUENCE [LARGE SCALE GENOMIC DNA]</scope>
    <source>
        <strain evidence="1 2">DSM 5069</strain>
    </source>
</reference>